<dbReference type="NCBIfam" id="TIGR00229">
    <property type="entry name" value="sensory_box"/>
    <property type="match status" value="1"/>
</dbReference>
<reference evidence="2 3" key="1">
    <citation type="journal article" date="2011" name="PLoS Pathog.">
        <title>Dynamic evolution of pathogenicity revealed by sequencing and comparative genomics of 19 Pseudomonas syringae isolates.</title>
        <authorList>
            <person name="Baltrus D.A."/>
            <person name="Nishimura M.T."/>
            <person name="Romanchuk A."/>
            <person name="Chang J.H."/>
            <person name="Mukhtar M.S."/>
            <person name="Cherkis K."/>
            <person name="Roach J."/>
            <person name="Grant S.R."/>
            <person name="Jones C.D."/>
            <person name="Dangl J.L."/>
        </authorList>
    </citation>
    <scope>NUCLEOTIDE SEQUENCE [LARGE SCALE GENOMIC DNA]</scope>
    <source>
        <strain evidence="2 3">1704B</strain>
    </source>
</reference>
<dbReference type="PROSITE" id="PS50113">
    <property type="entry name" value="PAC"/>
    <property type="match status" value="1"/>
</dbReference>
<dbReference type="Pfam" id="PF08447">
    <property type="entry name" value="PAS_3"/>
    <property type="match status" value="1"/>
</dbReference>
<dbReference type="HOGENOM" id="CLU_3337371_0_0_6"/>
<gene>
    <name evidence="2" type="ORF">PSYPI_48053</name>
</gene>
<comment type="caution">
    <text evidence="2">The sequence shown here is derived from an EMBL/GenBank/DDBJ whole genome shotgun (WGS) entry which is preliminary data.</text>
</comment>
<dbReference type="Proteomes" id="UP000004986">
    <property type="component" value="Unassembled WGS sequence"/>
</dbReference>
<organism evidence="2 3">
    <name type="scientific">Pseudomonas syringae pv. pisi str. 1704B</name>
    <dbReference type="NCBI Taxonomy" id="629263"/>
    <lineage>
        <taxon>Bacteria</taxon>
        <taxon>Pseudomonadati</taxon>
        <taxon>Pseudomonadota</taxon>
        <taxon>Gammaproteobacteria</taxon>
        <taxon>Pseudomonadales</taxon>
        <taxon>Pseudomonadaceae</taxon>
        <taxon>Pseudomonas</taxon>
        <taxon>Pseudomonas syringae</taxon>
    </lineage>
</organism>
<dbReference type="AlphaFoldDB" id="F3GRP0"/>
<feature type="non-terminal residue" evidence="2">
    <location>
        <position position="1"/>
    </location>
</feature>
<feature type="non-terminal residue" evidence="2">
    <location>
        <position position="39"/>
    </location>
</feature>
<dbReference type="Gene3D" id="3.30.450.20">
    <property type="entry name" value="PAS domain"/>
    <property type="match status" value="1"/>
</dbReference>
<protein>
    <submittedName>
        <fullName evidence="2">Methyl-accepting chemotaxis transducer/sensory box protein</fullName>
    </submittedName>
</protein>
<keyword evidence="3" id="KW-1185">Reference proteome</keyword>
<evidence type="ECO:0000259" key="1">
    <source>
        <dbReference type="PROSITE" id="PS50113"/>
    </source>
</evidence>
<dbReference type="InterPro" id="IPR000014">
    <property type="entry name" value="PAS"/>
</dbReference>
<accession>F3GRP0</accession>
<evidence type="ECO:0000313" key="2">
    <source>
        <dbReference type="EMBL" id="EGH49743.1"/>
    </source>
</evidence>
<dbReference type="InterPro" id="IPR000700">
    <property type="entry name" value="PAS-assoc_C"/>
</dbReference>
<dbReference type="InterPro" id="IPR035965">
    <property type="entry name" value="PAS-like_dom_sf"/>
</dbReference>
<name>F3GRP0_PSESJ</name>
<proteinExistence type="predicted"/>
<dbReference type="EMBL" id="AEAI01004662">
    <property type="protein sequence ID" value="EGH49743.1"/>
    <property type="molecule type" value="Genomic_DNA"/>
</dbReference>
<dbReference type="SUPFAM" id="SSF55785">
    <property type="entry name" value="PYP-like sensor domain (PAS domain)"/>
    <property type="match status" value="1"/>
</dbReference>
<sequence>EYKRKRKDGKEIWIQATYNPILDAQGKPYKIVKFALDVT</sequence>
<evidence type="ECO:0000313" key="3">
    <source>
        <dbReference type="Proteomes" id="UP000004986"/>
    </source>
</evidence>
<dbReference type="InterPro" id="IPR013655">
    <property type="entry name" value="PAS_fold_3"/>
</dbReference>
<feature type="domain" description="PAC" evidence="1">
    <location>
        <begin position="1"/>
        <end position="39"/>
    </location>
</feature>